<evidence type="ECO:0008006" key="4">
    <source>
        <dbReference type="Google" id="ProtNLM"/>
    </source>
</evidence>
<dbReference type="InterPro" id="IPR009003">
    <property type="entry name" value="Peptidase_S1_PA"/>
</dbReference>
<dbReference type="Proteomes" id="UP000247810">
    <property type="component" value="Unassembled WGS sequence"/>
</dbReference>
<name>A0A319DGI5_9EURO</name>
<protein>
    <recommendedName>
        <fullName evidence="4">Serine protease</fullName>
    </recommendedName>
</protein>
<dbReference type="EMBL" id="KZ825995">
    <property type="protein sequence ID" value="PYH90173.1"/>
    <property type="molecule type" value="Genomic_DNA"/>
</dbReference>
<reference evidence="2 3" key="1">
    <citation type="submission" date="2018-02" db="EMBL/GenBank/DDBJ databases">
        <title>The genomes of Aspergillus section Nigri reveals drivers in fungal speciation.</title>
        <authorList>
            <consortium name="DOE Joint Genome Institute"/>
            <person name="Vesth T.C."/>
            <person name="Nybo J."/>
            <person name="Theobald S."/>
            <person name="Brandl J."/>
            <person name="Frisvad J.C."/>
            <person name="Nielsen K.F."/>
            <person name="Lyhne E.K."/>
            <person name="Kogle M.E."/>
            <person name="Kuo A."/>
            <person name="Riley R."/>
            <person name="Clum A."/>
            <person name="Nolan M."/>
            <person name="Lipzen A."/>
            <person name="Salamov A."/>
            <person name="Henrissat B."/>
            <person name="Wiebenga A."/>
            <person name="De vries R.P."/>
            <person name="Grigoriev I.V."/>
            <person name="Mortensen U.H."/>
            <person name="Andersen M.R."/>
            <person name="Baker S.E."/>
        </authorList>
    </citation>
    <scope>NUCLEOTIDE SEQUENCE [LARGE SCALE GENOMIC DNA]</scope>
    <source>
        <strain evidence="2 3">CBS 707.79</strain>
    </source>
</reference>
<dbReference type="VEuPathDB" id="FungiDB:BO71DRAFT_463146"/>
<sequence>MDNNWTLRPEFWNDDWTDLPEWKFEQGLRLSDRSTRTWVVKLTFVKNGNECTGTGFFVNLPGANIIIKEGEPGIPVDVILTAGHNLIDHGRMRTTDLKIHFLAVQQEETKDEGDQGHKEHRKIQDLEQIVEIEDAWRVCISPPYENDPRERKRDSKHDWGAIFISQEGEHHHPGFQLNLFYALNTKDGHGPVDDLLKACNVHVEGYRIGTKVGSPAVSSGKGEVKTPHQLQYHAETEQGISGSPVWAASNGQEVVLAIHTTGQLPKKSGGVRLSYEVLDTLFRWTNVGYRSSTLRVHHRVKNPNSKPTKSNAGKSKEPKKTPLDPLYLRFPDPDSDAVVRLGKDRQNTAFDIIPAVTQYGNDRLLYAFRVSHPASWAKQRGTEHLWVVWDSDRDRAVLSPTLHASSLVILEPKKTNGLQQPLRDFWLVTAGPDGQSKRELAMGWNGIDEDDVFLGVPIESSEVSFQPVKRIAGVHQFVFEAFD</sequence>
<dbReference type="AlphaFoldDB" id="A0A319DGI5"/>
<evidence type="ECO:0000313" key="3">
    <source>
        <dbReference type="Proteomes" id="UP000247810"/>
    </source>
</evidence>
<feature type="region of interest" description="Disordered" evidence="1">
    <location>
        <begin position="295"/>
        <end position="326"/>
    </location>
</feature>
<dbReference type="OrthoDB" id="5367135at2759"/>
<dbReference type="STRING" id="1448320.A0A319DGI5"/>
<keyword evidence="3" id="KW-1185">Reference proteome</keyword>
<organism evidence="2 3">
    <name type="scientific">Aspergillus ellipticus CBS 707.79</name>
    <dbReference type="NCBI Taxonomy" id="1448320"/>
    <lineage>
        <taxon>Eukaryota</taxon>
        <taxon>Fungi</taxon>
        <taxon>Dikarya</taxon>
        <taxon>Ascomycota</taxon>
        <taxon>Pezizomycotina</taxon>
        <taxon>Eurotiomycetes</taxon>
        <taxon>Eurotiomycetidae</taxon>
        <taxon>Eurotiales</taxon>
        <taxon>Aspergillaceae</taxon>
        <taxon>Aspergillus</taxon>
        <taxon>Aspergillus subgen. Circumdati</taxon>
    </lineage>
</organism>
<dbReference type="Gene3D" id="2.40.10.10">
    <property type="entry name" value="Trypsin-like serine proteases"/>
    <property type="match status" value="1"/>
</dbReference>
<dbReference type="SUPFAM" id="SSF50494">
    <property type="entry name" value="Trypsin-like serine proteases"/>
    <property type="match status" value="1"/>
</dbReference>
<evidence type="ECO:0000313" key="2">
    <source>
        <dbReference type="EMBL" id="PYH90173.1"/>
    </source>
</evidence>
<feature type="compositionally biased region" description="Polar residues" evidence="1">
    <location>
        <begin position="302"/>
        <end position="313"/>
    </location>
</feature>
<evidence type="ECO:0000256" key="1">
    <source>
        <dbReference type="SAM" id="MobiDB-lite"/>
    </source>
</evidence>
<gene>
    <name evidence="2" type="ORF">BO71DRAFT_463146</name>
</gene>
<dbReference type="InterPro" id="IPR043504">
    <property type="entry name" value="Peptidase_S1_PA_chymotrypsin"/>
</dbReference>
<accession>A0A319DGI5</accession>
<proteinExistence type="predicted"/>